<dbReference type="CDD" id="cd02440">
    <property type="entry name" value="AdoMet_MTases"/>
    <property type="match status" value="1"/>
</dbReference>
<dbReference type="PANTHER" id="PTHR44942:SF4">
    <property type="entry name" value="METHYLTRANSFERASE TYPE 11 DOMAIN-CONTAINING PROTEIN"/>
    <property type="match status" value="1"/>
</dbReference>
<evidence type="ECO:0000259" key="4">
    <source>
        <dbReference type="Pfam" id="PF08241"/>
    </source>
</evidence>
<evidence type="ECO:0000313" key="5">
    <source>
        <dbReference type="EMBL" id="OIQ94348.1"/>
    </source>
</evidence>
<protein>
    <submittedName>
        <fullName evidence="5">Trans-aconitate 2-methyltransferase</fullName>
        <ecNumber evidence="5">2.1.1.144</ecNumber>
    </submittedName>
</protein>
<dbReference type="EC" id="2.1.1.144" evidence="5"/>
<evidence type="ECO:0000256" key="3">
    <source>
        <dbReference type="ARBA" id="ARBA00022679"/>
    </source>
</evidence>
<dbReference type="Pfam" id="PF08241">
    <property type="entry name" value="Methyltransf_11"/>
    <property type="match status" value="1"/>
</dbReference>
<dbReference type="EMBL" id="MLJW01000188">
    <property type="protein sequence ID" value="OIQ94348.1"/>
    <property type="molecule type" value="Genomic_DNA"/>
</dbReference>
<feature type="domain" description="Methyltransferase type 11" evidence="4">
    <location>
        <begin position="40"/>
        <end position="127"/>
    </location>
</feature>
<dbReference type="SUPFAM" id="SSF53335">
    <property type="entry name" value="S-adenosyl-L-methionine-dependent methyltransferases"/>
    <property type="match status" value="1"/>
</dbReference>
<keyword evidence="2 5" id="KW-0489">Methyltransferase</keyword>
<organism evidence="5">
    <name type="scientific">mine drainage metagenome</name>
    <dbReference type="NCBI Taxonomy" id="410659"/>
    <lineage>
        <taxon>unclassified sequences</taxon>
        <taxon>metagenomes</taxon>
        <taxon>ecological metagenomes</taxon>
    </lineage>
</organism>
<dbReference type="GO" id="GO:0032259">
    <property type="term" value="P:methylation"/>
    <property type="evidence" value="ECO:0007669"/>
    <property type="project" value="UniProtKB-KW"/>
</dbReference>
<evidence type="ECO:0000256" key="1">
    <source>
        <dbReference type="ARBA" id="ARBA00008361"/>
    </source>
</evidence>
<reference evidence="5" key="1">
    <citation type="submission" date="2016-10" db="EMBL/GenBank/DDBJ databases">
        <title>Sequence of Gallionella enrichment culture.</title>
        <authorList>
            <person name="Poehlein A."/>
            <person name="Muehling M."/>
            <person name="Daniel R."/>
        </authorList>
    </citation>
    <scope>NUCLEOTIDE SEQUENCE</scope>
</reference>
<evidence type="ECO:0000256" key="2">
    <source>
        <dbReference type="ARBA" id="ARBA00022603"/>
    </source>
</evidence>
<dbReference type="InterPro" id="IPR051052">
    <property type="entry name" value="Diverse_substrate_MTase"/>
</dbReference>
<gene>
    <name evidence="5" type="primary">tam_9</name>
    <name evidence="5" type="ORF">GALL_236860</name>
</gene>
<keyword evidence="3 5" id="KW-0808">Transferase</keyword>
<sequence length="247" mass="27664">MNPDHFTPVAGQYAAFRPSYPDELFDWLASIAPQHELAWDCGAGSGQATVALASRFARVRATDISSAQLASAPALANVEYRATPAEASGLPDHSVDIVTVAQALHWFDLPGFYGETQRVLKPRGIIAAWGYNRLRIDHPGLQQVLDRFYDETIGAYWPPERAHVENGYRDLPFPFSRVPAPPFSLHKDWTREHLLGYLRSWSAVGRFQAAHGFDPVDELACEIGAYWQEGKAYRIEWPLFMHAGRAD</sequence>
<proteinExistence type="inferred from homology"/>
<dbReference type="InterPro" id="IPR029063">
    <property type="entry name" value="SAM-dependent_MTases_sf"/>
</dbReference>
<dbReference type="PANTHER" id="PTHR44942">
    <property type="entry name" value="METHYLTRANSF_11 DOMAIN-CONTAINING PROTEIN"/>
    <property type="match status" value="1"/>
</dbReference>
<comment type="similarity">
    <text evidence="1">Belongs to the methyltransferase superfamily.</text>
</comment>
<name>A0A1J5RQJ1_9ZZZZ</name>
<dbReference type="InterPro" id="IPR013216">
    <property type="entry name" value="Methyltransf_11"/>
</dbReference>
<accession>A0A1J5RQJ1</accession>
<dbReference type="AlphaFoldDB" id="A0A1J5RQJ1"/>
<dbReference type="Gene3D" id="3.40.50.150">
    <property type="entry name" value="Vaccinia Virus protein VP39"/>
    <property type="match status" value="1"/>
</dbReference>
<comment type="caution">
    <text evidence="5">The sequence shown here is derived from an EMBL/GenBank/DDBJ whole genome shotgun (WGS) entry which is preliminary data.</text>
</comment>
<dbReference type="GO" id="GO:0030798">
    <property type="term" value="F:trans-aconitate 2-methyltransferase activity"/>
    <property type="evidence" value="ECO:0007669"/>
    <property type="project" value="UniProtKB-EC"/>
</dbReference>